<comment type="catalytic activity">
    <reaction evidence="9">
        <text>6 (S)-methylmalonyl-CoA + propanoyl-CoA + 6 NADPH + 12 H(+) = 6-deoxyerythronolide B + 6 CO2 + 6 NADP(+) + 7 CoA + H2O</text>
        <dbReference type="Rhea" id="RHEA:23068"/>
        <dbReference type="ChEBI" id="CHEBI:15377"/>
        <dbReference type="ChEBI" id="CHEBI:15378"/>
        <dbReference type="ChEBI" id="CHEBI:16089"/>
        <dbReference type="ChEBI" id="CHEBI:16526"/>
        <dbReference type="ChEBI" id="CHEBI:57287"/>
        <dbReference type="ChEBI" id="CHEBI:57327"/>
        <dbReference type="ChEBI" id="CHEBI:57392"/>
        <dbReference type="ChEBI" id="CHEBI:57783"/>
        <dbReference type="ChEBI" id="CHEBI:58349"/>
        <dbReference type="EC" id="2.3.1.94"/>
    </reaction>
</comment>
<feature type="domain" description="Carrier" evidence="15">
    <location>
        <begin position="1803"/>
        <end position="1881"/>
    </location>
</feature>
<dbReference type="Gene3D" id="3.40.50.720">
    <property type="entry name" value="NAD(P)-binding Rossmann-like Domain"/>
    <property type="match status" value="3"/>
</dbReference>
<dbReference type="InterPro" id="IPR020807">
    <property type="entry name" value="PKS_DH"/>
</dbReference>
<evidence type="ECO:0000256" key="8">
    <source>
        <dbReference type="ARBA" id="ARBA00023315"/>
    </source>
</evidence>
<comment type="function">
    <text evidence="10">Involved in the biosynthesis of antibiotic erythromycin via the biosynthesis of its aglycone precursor, 6-deoxyerythronolide B (6-dEB).</text>
</comment>
<dbReference type="InterPro" id="IPR049551">
    <property type="entry name" value="PKS_DH_C"/>
</dbReference>
<dbReference type="InterPro" id="IPR032821">
    <property type="entry name" value="PKS_assoc"/>
</dbReference>
<dbReference type="PROSITE" id="PS00606">
    <property type="entry name" value="KS3_1"/>
    <property type="match status" value="3"/>
</dbReference>
<dbReference type="SMART" id="SM00829">
    <property type="entry name" value="PKS_ER"/>
    <property type="match status" value="1"/>
</dbReference>
<comment type="caution">
    <text evidence="18">The sequence shown here is derived from an EMBL/GenBank/DDBJ whole genome shotgun (WGS) entry which is preliminary data.</text>
</comment>
<dbReference type="InterPro" id="IPR013154">
    <property type="entry name" value="ADH-like_N"/>
</dbReference>
<dbReference type="Gene3D" id="3.10.129.110">
    <property type="entry name" value="Polyketide synthase dehydratase"/>
    <property type="match status" value="2"/>
</dbReference>
<comment type="cofactor">
    <cofactor evidence="1">
        <name>pantetheine 4'-phosphate</name>
        <dbReference type="ChEBI" id="CHEBI:47942"/>
    </cofactor>
</comment>
<dbReference type="SUPFAM" id="SSF52151">
    <property type="entry name" value="FabD/lysophospholipase-like"/>
    <property type="match status" value="3"/>
</dbReference>
<dbReference type="InterPro" id="IPR014031">
    <property type="entry name" value="Ketoacyl_synth_C"/>
</dbReference>
<comment type="pathway">
    <text evidence="11">Antibiotic biosynthesis; erythromycin biosynthesis.</text>
</comment>
<dbReference type="PROSITE" id="PS52004">
    <property type="entry name" value="KS3_2"/>
    <property type="match status" value="3"/>
</dbReference>
<dbReference type="Pfam" id="PF22953">
    <property type="entry name" value="SpnB_Rossmann"/>
    <property type="match status" value="2"/>
</dbReference>
<dbReference type="FunFam" id="1.10.1200.10:FF:000007">
    <property type="entry name" value="Probable polyketide synthase pks17"/>
    <property type="match status" value="2"/>
</dbReference>
<dbReference type="Pfam" id="PF08659">
    <property type="entry name" value="KR"/>
    <property type="match status" value="3"/>
</dbReference>
<dbReference type="GO" id="GO:0016491">
    <property type="term" value="F:oxidoreductase activity"/>
    <property type="evidence" value="ECO:0007669"/>
    <property type="project" value="InterPro"/>
</dbReference>
<dbReference type="PROSITE" id="PS01162">
    <property type="entry name" value="QOR_ZETA_CRYSTAL"/>
    <property type="match status" value="1"/>
</dbReference>
<accession>A0A421BAB2</accession>
<dbReference type="InterPro" id="IPR036736">
    <property type="entry name" value="ACP-like_sf"/>
</dbReference>
<dbReference type="InterPro" id="IPR020843">
    <property type="entry name" value="ER"/>
</dbReference>
<dbReference type="InterPro" id="IPR020841">
    <property type="entry name" value="PKS_Beta-ketoAc_synthase_dom"/>
</dbReference>
<feature type="domain" description="Carrier" evidence="15">
    <location>
        <begin position="3236"/>
        <end position="3311"/>
    </location>
</feature>
<evidence type="ECO:0000256" key="2">
    <source>
        <dbReference type="ARBA" id="ARBA00022450"/>
    </source>
</evidence>
<dbReference type="PROSITE" id="PS50075">
    <property type="entry name" value="CARRIER"/>
    <property type="match status" value="3"/>
</dbReference>
<gene>
    <name evidence="18" type="ORF">CLV68_1786</name>
</gene>
<evidence type="ECO:0000256" key="5">
    <source>
        <dbReference type="ARBA" id="ARBA00022737"/>
    </source>
</evidence>
<dbReference type="InterPro" id="IPR009081">
    <property type="entry name" value="PP-bd_ACP"/>
</dbReference>
<evidence type="ECO:0000256" key="9">
    <source>
        <dbReference type="ARBA" id="ARBA00052442"/>
    </source>
</evidence>
<proteinExistence type="predicted"/>
<dbReference type="GO" id="GO:0031177">
    <property type="term" value="F:phosphopantetheine binding"/>
    <property type="evidence" value="ECO:0007669"/>
    <property type="project" value="InterPro"/>
</dbReference>
<dbReference type="SMART" id="SM00825">
    <property type="entry name" value="PKS_KS"/>
    <property type="match status" value="3"/>
</dbReference>
<dbReference type="InterPro" id="IPR006162">
    <property type="entry name" value="Ppantetheine_attach_site"/>
</dbReference>
<dbReference type="InterPro" id="IPR015083">
    <property type="entry name" value="NorB/c/GfsB-D-like_docking"/>
</dbReference>
<evidence type="ECO:0000256" key="7">
    <source>
        <dbReference type="ARBA" id="ARBA00023268"/>
    </source>
</evidence>
<dbReference type="GO" id="GO:0006633">
    <property type="term" value="P:fatty acid biosynthetic process"/>
    <property type="evidence" value="ECO:0007669"/>
    <property type="project" value="InterPro"/>
</dbReference>
<dbReference type="InterPro" id="IPR057326">
    <property type="entry name" value="KR_dom"/>
</dbReference>
<feature type="domain" description="PKS/mFAS DH" evidence="17">
    <location>
        <begin position="883"/>
        <end position="1140"/>
    </location>
</feature>
<feature type="region of interest" description="C-terminal hotdog fold" evidence="14">
    <location>
        <begin position="4330"/>
        <end position="4464"/>
    </location>
</feature>
<dbReference type="InterPro" id="IPR016035">
    <property type="entry name" value="Acyl_Trfase/lysoPLipase"/>
</dbReference>
<protein>
    <recommendedName>
        <fullName evidence="13">6-deoxyerythronolide-B synthase</fullName>
        <ecNumber evidence="13">2.3.1.94</ecNumber>
    </recommendedName>
</protein>
<dbReference type="CDD" id="cd00833">
    <property type="entry name" value="PKS"/>
    <property type="match status" value="3"/>
</dbReference>
<evidence type="ECO:0000259" key="15">
    <source>
        <dbReference type="PROSITE" id="PS50075"/>
    </source>
</evidence>
<keyword evidence="4 18" id="KW-0808">Transferase</keyword>
<dbReference type="InterPro" id="IPR013968">
    <property type="entry name" value="PKS_KR"/>
</dbReference>
<evidence type="ECO:0000256" key="3">
    <source>
        <dbReference type="ARBA" id="ARBA00022553"/>
    </source>
</evidence>
<evidence type="ECO:0000256" key="11">
    <source>
        <dbReference type="ARBA" id="ARBA00060622"/>
    </source>
</evidence>
<organism evidence="18 19">
    <name type="scientific">Actinokineospora cianjurensis</name>
    <dbReference type="NCBI Taxonomy" id="585224"/>
    <lineage>
        <taxon>Bacteria</taxon>
        <taxon>Bacillati</taxon>
        <taxon>Actinomycetota</taxon>
        <taxon>Actinomycetes</taxon>
        <taxon>Pseudonocardiales</taxon>
        <taxon>Pseudonocardiaceae</taxon>
        <taxon>Actinokineospora</taxon>
    </lineage>
</organism>
<evidence type="ECO:0000313" key="18">
    <source>
        <dbReference type="EMBL" id="RLK61267.1"/>
    </source>
</evidence>
<sequence length="5064" mass="527423">MADKETLRDYLKLVTADLRQTKARLREVEAGAREPIAVVGMACHYPGGVGSPDDLWRLVATGGDGITGFPDDRGWDVRIADDPDTPGTSYVSAGGFVADAAEFDPAFFGISPREALAMDPQQRLLLRASWEALERAGIDPESLRGSRTGVFAGTNDQSYLSLLVGDPQGTEGYLLTGGATAVTSGRVAYVLGLEGPAVTVDTACSSSLVAMHLAAQSLRTGESTLALAGGVTVMATAGVFTEFSRQRGLAADGRCKSFADAADGTGWSEGVGVLVLERLSDAQRNGHRVLALLRGSAVNSDGASNGLTAPNGPSQQRVILSALASADLAPSDVDAVEGHGTGTVLGDPIEAQALLATYGHGREAPLRLGSIKSNIGHTQAAAGVAGVIKVIESLRHETLPATLHVDTPSHQVDWSAGAVSLLTSAEPWPRGERVRRAGVSAFGVSGTNAHVIIEEAPDPTSPSTAVSADDRLAGRSGGAPLVVSARSDAALCELGARLQDVEADLGDVAWSLATTRTGLDRRAVAFGAEGLRVLAAGVDSPAVVRGEVTPGKLAFLFTGQGSQRLGMGEGLRVFPAFAAAYDEVLALLPGFTLDSAEALEQTANAQVGLFALEVALFRLLESWGVRPDVLIGHSIGEVAAAHVAGILSLSDACALVAARSRFMQALPPGGAMLAIEISEPDLSLEFPDGLPEGVDLAAVNSDRSLVVSGDRRIVELLDHRFGEQSRRVKRLQVSHAFHSHLMDPMLGEFERVVAGLSFASPTIPLVSTATGDPSTPEYWVGQVRETVRFAGAVERAGATHHLEIGPDGVLSAMVDGTATLRAGRDEPETLLRAVAALHVTGVSVDWRAVLGGGTVVELPTYPFARERYWPRPGISTALGATGHPLLTGSVDGPDGHLFTARLDASTHPWLADHVINGQIVLPGTAYVEMALHAGVRLGTPALTELVLESPLVLPAAGQIDLQLTTTPTGTGHALTVHSRQDNTWTRHATGTLAPAGVRDHDLTPWPPADAEPVDPAHVYDRLAAAGLVYGPTFQAIREVWTSGDDVYVDLATDERGYLVHPALLDGALQAVAARGGSQEAGIPFTWAGVTLGTPGASELRARVSPTPGGGISVVAINPAGEVVVEVERVITRPQRANTADLYSVTWSPAATDKPVPPHTVLEPSTVDDLLPRLHKALAGSDLIVIRTDHAVRAIPGDDVDPTKAAIWGLVRSAQSEHPGRIVLVDGDDTDKALATGEHQVAIRADALVPRLSPVDTGLAAPGRSWRLDITERGTLDNLTLAPVTPRELGDREVRVEVRAAGLNFRDVLNALGMYPGQVDLGGETAGVVTEVGPRVTGFRAGDRVLGLVTGAIGTEAITDERLLAPIPAGWSFVTAAAIPVVYATAYYGLVDLADLQPGESVLIHAAAGGVGTAAVQLARHLGADVYGTASPAKWPATGLADDHLSSSRDLAFATKFPQVDVVLNALAGEFVDASLGLLRPGGRFIEMGKTDVRTGIPGYRAFDLGEAGTDRIGEILTRIMALFAEGALTPPPIRTWDVRRAAEAFRFVGQGGHTGKVVLTLPRALDPDGTVLITGGTGALGQALARHLLDTGVRDVVLVSRSGRAVVDGARSMACDIADRAALSGLIADLPGLTGVFHLAGVLDDGLVESLTPDRLAAVLAPKALAAQYLHELTDPDVFVLFSSIAGTLGSPGQANYAAANAYLDALATARQSAGLPGLSLAWGAWATEGGMLGSLGEAEIARIARSGYPPLTVHHGLSLLDSALTLAGPVVVALALDRPTLATKPVPPLLTSLIRPAATAEVDTSRLDDLVCAQTAAVLGFPSAASIDPRRPFKDLGFDSLTAVELRNSLALKIGKPLPASLVFDHPTPAAVADHLRQLLAAAPVAKRTATKRVTDDPIAIVGMACRFPGGANTPEALWQLLVDEVDTIGAVPSDRGWTDHGFVGGFLHEAPDFDAAFFSISPREALAMDPQQRLLLETSWEAAERAGIDPTQLKGSRTGVFIGTATSGYGIGHFDIPDGSRPHMLTGAATSVISGRLAYALGLEGPALTVDTACSSSLVALHLAIQAMRNGECDMALAGGVTVMTTPGMFIDAAQGGALAADGRCKVFAKSADGTGWGEGVGMLLVERLSEAVKHNHSVLALVRGSAVNSDGASNGLTAPNGPAQQKVIEQALSGAGLGASDVDVLEAHGTGTELGDPIEAQAVIATYGGDRPHPLLLGSVKTNIGHTQSAAGVAGVIKMVLALRHGVLPRSLHIDEPTPHVPWDQGVRLLTERRDWPETGRPRRAAVSSFGMSGTNAHTILEQAPEPDRAEVRRESGPWLLSARSAAGLRAQAAQLQDLDADPADVAFSLAARSRFEHRAVLLGPDYADQLTALADDRSVPGLVRGVSGRTGRTVFVFPGQGSQWPGMADALMAESEVFRQSVRECATALEQHVDFSIEAALLDQPGAAPLDRLDVVQPVLFAMMVSLATLWRDRGIEPDAVVGHSQGEIAAAHVAGALSLADAALIVAERSKLLARFVGQGAMAAVSLPPDEVNARLERFGGDLTIAAVNGARSAAVAGSHAALDELVAELEAEQVRVRRVRINGAGHSPVVDAVRAEALAVLAPVSPRPSDIPFYSTVTGGLLDTSGLDAHYWFTNMRRPVQFAAATRALLDDGHGAFVECSPHPVLASGIGETADDAGVADPIVLATLRRDEGGLERFTVSLAEAHVRGIDPTWHHSGHRVDLPTYPFQRDRYWLETLADADSTAEDVRFWTAVDRGDADTLGIDPSALPALAAWRAKAREESTVAEWSYQVVWRQLTVPKSPGLSGAWAVIAGEQDELAARFAAAIAAAGGEPQVVAEVPAGGTFAGVVSLLGLGTAPDQVLAAVRSDGPLWLVTRGAVSVGRTDPLRDPAQAQVWGLGLVATLERPSQVSGVLDLPAEVDDRAIARAVAAFAGDEDQVAIRPWGVFGRRMVRAGELPAARSWRPQGTVLVTGGTGALGARVARWLADNGAEKIILTSRRGVVAPGARELVDELGVVVVACDVADRDAVAALLAEHPVNAIVHAAGVAQSTPVADITAEELAQVTAAKVAGAAHLDELAGDLDAFILFSSGAATWGGAGQGAYAAGNAYLDALAQHRRAHSRPATSIAWGGWADGGMADAAAVAALGRRGLRPMAPDAAIAALQRAMDADVTCLTVADIDWPRFAPGYTAARRRPLIAEIPEAVVEDTATESDDLRDRVVALPEADRAGYLLDLVRTQAAAALGYADATTVEPDRAFRDLGFDSLTAVDVRNRLASATGRRLPATLVFDYPTPRALAGHLLADVLGLETVTQVEAVASDEPIAIIGMSCRYPGGVDSPEDLWRLVMAGTDAITPFPDDRGWDLDALYHPDPDHPGTSYVREGGFVHDAGHFDAEFFGISPREATATDPQQRMLLEATWEAFERAGIDPATRRGSRAGVFVGTSFVGYGIGALAPGSDAEGFFLSGTGTAAASGRVSYTFGLEGPAVTVDTACSSSLVAIHLAVQALRRGECDLAVAGGVAVLPSPTSFTEFSRQRGLATDGRCKPFSAAADGTGWGEGVGVILVQRLSDAVRDGHRVLAVVRGSAINQDGASNGLTAPNGPSQQRVIRAALADAGLTPSDVDVVEAHGTGTTLGDPIEAQAVIATYGQGRGVPLLLGSVKSNIGHTQSASGVAGVIKTVLALRHGVVPKTLHIDEPTPHVDWTAGAVELAAETVPWPVVDRVRRAGVSSFGGSGTNAHLVLEQYVAEEPEPADVAAPVPWVLSGRTPAAVRDQAAKLREYLVQGQPSAADVAYSLATARAQFDHRAAFVAADLDAAVSALDNLDTAVQGERQDGKVAFVFPGQGSQWVGMAATLAKSSDVFAAELHACADAIAAHVDWNPLEVLTSGDGLDRVDVVQPVLFAVMASLAALWRSRGVEPDAVVGHSQGEIAAAYVAGALSLEDAALVVTRRSQAIVALSGHGAMVSVSLPADEVRSRLTRYDGRVSVAAVNGPGTVVVAGEVEQFLADCEADGVRAKRIPVDYASHSPQVERIADELRRVLAGITPRAARVPFRSTVTGEWLDTTTLDAEYWYRNLRHTVEFESATRALADAGYRFFVEVSPHPVLTPAISETVDDVVAVGTLRRDEGDLARFLLSAAELHVHGGPVDLTTVFADLPVRPVELPTYAFQRRRYWLELVSGGLGDVAAAGLTAADHPLLGAAIPLAGGDGLVLTGRISPRTHPWLAEHTVLGTILLPGTAFVELAAHAGARLDTPDVVELTLGTPLVLSEQDAVSLQVAVGSLDDEGRRSVSIHSSVDGIEWTKHASGLLGVADPVEFSWSSSREPVDLAGFYESIADLGYGYGPAFQGLTAAWRGDGALFAEVRLPEDVPSAGFAIHPALLDAALHGIGLLREGTDRPAELPFSWSGVTLRPTSAKTVLARISESADGIELQVTDPAGGLVAHVRSLVARPIGAELSTARRSISDALFRLDWSTPITLANPGTSRWALLGSDDLALGAELIEAGNEVSAHADLDHLLANVDSDVVVAQFIGAGDLADGAEAATVRALELVRAWISDERVAAVPLVVATRGAVAAESPDLVAAPVWGLLRSAQSEHPDRFLLVDVDGPGLLAAAVSSGEPQVAVRGGQAFVPRLVRQPITPGETGLAGTVLVTGATGTLGAALARHLVVAHGVRDLLLTSRSGPQATGADDLVADLTALGARVTLVACDVADRDAVVALLAEHRVDAVVHTAAVLDDGVLTALTPERVAKVMAPKVRGAVNLHELTSDLTAFVLFSSAAGVFGGAGQANYAAANVFLDALAQHRRAQGLPGVSLAWGPWAQRTGMTGELTDADVRRVMRSGLGQLSTEDGMALFSAASGMAESALVPMVFSPGALRGRGSVPSVLRALVRSDNRAVTDVRARLDAAPEAERGRILLELVRGQVAAVLGYPDSAAVAPDRGFLDLGLDSLTGVELRNRLAAATALRLPATLVFDHPSAGAVAEFLRGELAPASATDEVLAELTRLELTLGGVAQTSDRERVAARLRALAARWDAKAETADLAAASAEEIFDLLDSEFEKS</sequence>
<dbReference type="FunFam" id="3.40.47.10:FF:000019">
    <property type="entry name" value="Polyketide synthase type I"/>
    <property type="match status" value="3"/>
</dbReference>
<dbReference type="Pfam" id="PF02801">
    <property type="entry name" value="Ketoacyl-synt_C"/>
    <property type="match status" value="3"/>
</dbReference>
<dbReference type="Gene3D" id="1.10.1200.10">
    <property type="entry name" value="ACP-like"/>
    <property type="match status" value="3"/>
</dbReference>
<feature type="active site" description="Proton acceptor; for dehydratase activity" evidence="14">
    <location>
        <position position="913"/>
    </location>
</feature>
<evidence type="ECO:0000256" key="6">
    <source>
        <dbReference type="ARBA" id="ARBA00023194"/>
    </source>
</evidence>
<evidence type="ECO:0000259" key="16">
    <source>
        <dbReference type="PROSITE" id="PS52004"/>
    </source>
</evidence>
<dbReference type="Proteomes" id="UP000282454">
    <property type="component" value="Unassembled WGS sequence"/>
</dbReference>
<dbReference type="Pfam" id="PF16197">
    <property type="entry name" value="KAsynt_C_assoc"/>
    <property type="match status" value="3"/>
</dbReference>
<feature type="domain" description="Ketosynthase family 3 (KS3)" evidence="16">
    <location>
        <begin position="1897"/>
        <end position="2306"/>
    </location>
</feature>
<dbReference type="InterPro" id="IPR020806">
    <property type="entry name" value="PKS_PP-bd"/>
</dbReference>
<dbReference type="Pfam" id="PF21089">
    <property type="entry name" value="PKS_DH_N"/>
    <property type="match status" value="2"/>
</dbReference>
<dbReference type="PROSITE" id="PS52019">
    <property type="entry name" value="PKS_MFAS_DH"/>
    <property type="match status" value="2"/>
</dbReference>
<dbReference type="InterPro" id="IPR014030">
    <property type="entry name" value="Ketoacyl_synth_N"/>
</dbReference>
<feature type="domain" description="Ketosynthase family 3 (KS3)" evidence="16">
    <location>
        <begin position="33"/>
        <end position="455"/>
    </location>
</feature>
<dbReference type="GO" id="GO:0004315">
    <property type="term" value="F:3-oxoacyl-[acyl-carrier-protein] synthase activity"/>
    <property type="evidence" value="ECO:0007669"/>
    <property type="project" value="InterPro"/>
</dbReference>
<dbReference type="SUPFAM" id="SSF53901">
    <property type="entry name" value="Thiolase-like"/>
    <property type="match status" value="3"/>
</dbReference>
<dbReference type="NCBIfam" id="NF045894">
    <property type="entry name" value="PKS_plus_SDR"/>
    <property type="match status" value="1"/>
</dbReference>
<dbReference type="CDD" id="cd08956">
    <property type="entry name" value="KR_3_FAS_SDR_x"/>
    <property type="match status" value="1"/>
</dbReference>
<evidence type="ECO:0000256" key="12">
    <source>
        <dbReference type="ARBA" id="ARBA00063272"/>
    </source>
</evidence>
<dbReference type="GO" id="GO:0047879">
    <property type="term" value="F:erythronolide synthase activity"/>
    <property type="evidence" value="ECO:0007669"/>
    <property type="project" value="UniProtKB-EC"/>
</dbReference>
<dbReference type="SMART" id="SM00826">
    <property type="entry name" value="PKS_DH"/>
    <property type="match status" value="2"/>
</dbReference>
<dbReference type="InterPro" id="IPR002364">
    <property type="entry name" value="Quin_OxRdtase/zeta-crystal_CS"/>
</dbReference>
<keyword evidence="2" id="KW-0596">Phosphopantetheine</keyword>
<dbReference type="Pfam" id="PF00109">
    <property type="entry name" value="ketoacyl-synt"/>
    <property type="match status" value="3"/>
</dbReference>
<dbReference type="InterPro" id="IPR050091">
    <property type="entry name" value="PKS_NRPS_Biosynth_Enz"/>
</dbReference>
<dbReference type="InterPro" id="IPR042104">
    <property type="entry name" value="PKS_dehydratase_sf"/>
</dbReference>
<dbReference type="InterPro" id="IPR049900">
    <property type="entry name" value="PKS_mFAS_DH"/>
</dbReference>
<feature type="active site" description="Proton acceptor; for dehydratase activity" evidence="14">
    <location>
        <position position="4233"/>
    </location>
</feature>
<evidence type="ECO:0000259" key="17">
    <source>
        <dbReference type="PROSITE" id="PS52019"/>
    </source>
</evidence>
<evidence type="ECO:0000256" key="14">
    <source>
        <dbReference type="PROSITE-ProRule" id="PRU01363"/>
    </source>
</evidence>
<reference evidence="18 19" key="1">
    <citation type="submission" date="2018-10" db="EMBL/GenBank/DDBJ databases">
        <title>Genomic Encyclopedia of Archaeal and Bacterial Type Strains, Phase II (KMG-II): from individual species to whole genera.</title>
        <authorList>
            <person name="Goeker M."/>
        </authorList>
    </citation>
    <scope>NUCLEOTIDE SEQUENCE [LARGE SCALE GENOMIC DNA]</scope>
    <source>
        <strain evidence="18 19">DSM 45657</strain>
    </source>
</reference>
<dbReference type="InterPro" id="IPR018201">
    <property type="entry name" value="Ketoacyl_synth_AS"/>
</dbReference>
<evidence type="ECO:0000313" key="19">
    <source>
        <dbReference type="Proteomes" id="UP000282454"/>
    </source>
</evidence>
<dbReference type="InterPro" id="IPR016039">
    <property type="entry name" value="Thiolase-like"/>
</dbReference>
<dbReference type="Gene3D" id="3.90.180.10">
    <property type="entry name" value="Medium-chain alcohol dehydrogenases, catalytic domain"/>
    <property type="match status" value="1"/>
</dbReference>
<dbReference type="Pfam" id="PF08990">
    <property type="entry name" value="Docking"/>
    <property type="match status" value="1"/>
</dbReference>
<dbReference type="PANTHER" id="PTHR43775:SF51">
    <property type="entry name" value="INACTIVE PHENOLPHTHIOCEROL SYNTHESIS POLYKETIDE SYNTHASE TYPE I PKS1-RELATED"/>
    <property type="match status" value="1"/>
</dbReference>
<evidence type="ECO:0000256" key="13">
    <source>
        <dbReference type="ARBA" id="ARBA00066981"/>
    </source>
</evidence>
<dbReference type="InterPro" id="IPR014043">
    <property type="entry name" value="Acyl_transferase_dom"/>
</dbReference>
<name>A0A421BAB2_9PSEU</name>
<feature type="region of interest" description="C-terminal hotdog fold" evidence="14">
    <location>
        <begin position="1010"/>
        <end position="1140"/>
    </location>
</feature>
<dbReference type="CDD" id="cd05195">
    <property type="entry name" value="enoyl_red"/>
    <property type="match status" value="1"/>
</dbReference>
<comment type="subunit">
    <text evidence="12">Homodimer. Erythronolide synthase is composed of EryAI, EryAII and EryAIII multimodular (2 modules) polypeptides each coding for a functional synthase subunit which participates in 2 of the six FAS-like elongation steps required for formation of the polyketide. Module 1, 2, 3, 4, 5, and 6 participating in biosynthesis steps 1, 2, 3, 4, 5, and 6, respectively.</text>
</comment>
<feature type="active site" description="Proton donor; for dehydratase activity" evidence="14">
    <location>
        <position position="4388"/>
    </location>
</feature>
<dbReference type="SUPFAM" id="SSF50129">
    <property type="entry name" value="GroES-like"/>
    <property type="match status" value="1"/>
</dbReference>
<dbReference type="Pfam" id="PF08240">
    <property type="entry name" value="ADH_N"/>
    <property type="match status" value="1"/>
</dbReference>
<dbReference type="RefSeq" id="WP_211346447.1">
    <property type="nucleotide sequence ID" value="NZ_RCDD01000001.1"/>
</dbReference>
<dbReference type="FunFam" id="3.40.366.10:FF:000002">
    <property type="entry name" value="Probable polyketide synthase 2"/>
    <property type="match status" value="2"/>
</dbReference>
<dbReference type="Pfam" id="PF00550">
    <property type="entry name" value="PP-binding"/>
    <property type="match status" value="3"/>
</dbReference>
<feature type="domain" description="PKS/mFAS DH" evidence="17">
    <location>
        <begin position="4201"/>
        <end position="4464"/>
    </location>
</feature>
<dbReference type="InterPro" id="IPR001227">
    <property type="entry name" value="Ac_transferase_dom_sf"/>
</dbReference>
<dbReference type="Gene3D" id="3.30.70.3290">
    <property type="match status" value="3"/>
</dbReference>
<dbReference type="SMART" id="SM00823">
    <property type="entry name" value="PKS_PP"/>
    <property type="match status" value="3"/>
</dbReference>
<dbReference type="SUPFAM" id="SSF55048">
    <property type="entry name" value="Probable ACP-binding domain of malonyl-CoA ACP transacylase"/>
    <property type="match status" value="3"/>
</dbReference>
<dbReference type="CDD" id="cd08952">
    <property type="entry name" value="KR_1_SDR_x"/>
    <property type="match status" value="1"/>
</dbReference>
<keyword evidence="6" id="KW-0045">Antibiotic biosynthesis</keyword>
<dbReference type="InterPro" id="IPR036291">
    <property type="entry name" value="NAD(P)-bd_dom_sf"/>
</dbReference>
<evidence type="ECO:0000256" key="1">
    <source>
        <dbReference type="ARBA" id="ARBA00001957"/>
    </source>
</evidence>
<dbReference type="SUPFAM" id="SSF51735">
    <property type="entry name" value="NAD(P)-binding Rossmann-fold domains"/>
    <property type="match status" value="7"/>
</dbReference>
<feature type="domain" description="Carrier" evidence="15">
    <location>
        <begin position="4918"/>
        <end position="4993"/>
    </location>
</feature>
<dbReference type="SMART" id="SM01294">
    <property type="entry name" value="PKS_PP_betabranch"/>
    <property type="match status" value="3"/>
</dbReference>
<dbReference type="EC" id="2.3.1.94" evidence="13"/>
<dbReference type="GO" id="GO:0008270">
    <property type="term" value="F:zinc ion binding"/>
    <property type="evidence" value="ECO:0007669"/>
    <property type="project" value="InterPro"/>
</dbReference>
<dbReference type="Pfam" id="PF13602">
    <property type="entry name" value="ADH_zinc_N_2"/>
    <property type="match status" value="1"/>
</dbReference>
<keyword evidence="8" id="KW-0012">Acyltransferase</keyword>
<dbReference type="Pfam" id="PF00698">
    <property type="entry name" value="Acyl_transf_1"/>
    <property type="match status" value="3"/>
</dbReference>
<dbReference type="Pfam" id="PF14765">
    <property type="entry name" value="PS-DH"/>
    <property type="match status" value="2"/>
</dbReference>
<dbReference type="PANTHER" id="PTHR43775">
    <property type="entry name" value="FATTY ACID SYNTHASE"/>
    <property type="match status" value="1"/>
</dbReference>
<dbReference type="InterPro" id="IPR055123">
    <property type="entry name" value="SpnB-like_Rossmann"/>
</dbReference>
<evidence type="ECO:0000256" key="10">
    <source>
        <dbReference type="ARBA" id="ARBA00060158"/>
    </source>
</evidence>
<dbReference type="SMART" id="SM00822">
    <property type="entry name" value="PKS_KR"/>
    <property type="match status" value="3"/>
</dbReference>
<keyword evidence="5" id="KW-0677">Repeat</keyword>
<dbReference type="GO" id="GO:0004312">
    <property type="term" value="F:fatty acid synthase activity"/>
    <property type="evidence" value="ECO:0007669"/>
    <property type="project" value="TreeGrafter"/>
</dbReference>
<dbReference type="InterPro" id="IPR016036">
    <property type="entry name" value="Malonyl_transacylase_ACP-bd"/>
</dbReference>
<dbReference type="SMART" id="SM00827">
    <property type="entry name" value="PKS_AT"/>
    <property type="match status" value="3"/>
</dbReference>
<keyword evidence="19" id="KW-1185">Reference proteome</keyword>
<evidence type="ECO:0000256" key="4">
    <source>
        <dbReference type="ARBA" id="ARBA00022679"/>
    </source>
</evidence>
<feature type="region of interest" description="N-terminal hotdog fold" evidence="14">
    <location>
        <begin position="883"/>
        <end position="999"/>
    </location>
</feature>
<feature type="active site" description="Proton donor; for dehydratase activity" evidence="14">
    <location>
        <position position="1065"/>
    </location>
</feature>
<keyword evidence="3" id="KW-0597">Phosphoprotein</keyword>
<feature type="domain" description="Ketosynthase family 3 (KS3)" evidence="16">
    <location>
        <begin position="3326"/>
        <end position="3750"/>
    </location>
</feature>
<dbReference type="Gene3D" id="3.40.366.10">
    <property type="entry name" value="Malonyl-Coenzyme A Acyl Carrier Protein, domain 2"/>
    <property type="match status" value="3"/>
</dbReference>
<dbReference type="InterPro" id="IPR011032">
    <property type="entry name" value="GroES-like_sf"/>
</dbReference>
<feature type="region of interest" description="N-terminal hotdog fold" evidence="14">
    <location>
        <begin position="4201"/>
        <end position="4322"/>
    </location>
</feature>
<dbReference type="GO" id="GO:0033068">
    <property type="term" value="P:macrolide biosynthetic process"/>
    <property type="evidence" value="ECO:0007669"/>
    <property type="project" value="UniProtKB-ARBA"/>
</dbReference>
<dbReference type="PROSITE" id="PS00012">
    <property type="entry name" value="PHOSPHOPANTETHEINE"/>
    <property type="match status" value="3"/>
</dbReference>
<dbReference type="Gene3D" id="3.40.47.10">
    <property type="match status" value="3"/>
</dbReference>
<keyword evidence="7" id="KW-0511">Multifunctional enzyme</keyword>
<dbReference type="InterPro" id="IPR049552">
    <property type="entry name" value="PKS_DH_N"/>
</dbReference>
<dbReference type="EMBL" id="RCDD01000001">
    <property type="protein sequence ID" value="RLK61267.1"/>
    <property type="molecule type" value="Genomic_DNA"/>
</dbReference>
<dbReference type="SUPFAM" id="SSF47336">
    <property type="entry name" value="ACP-like"/>
    <property type="match status" value="3"/>
</dbReference>